<proteinExistence type="predicted"/>
<evidence type="ECO:0000256" key="1">
    <source>
        <dbReference type="ARBA" id="ARBA00023015"/>
    </source>
</evidence>
<dbReference type="InterPro" id="IPR014710">
    <property type="entry name" value="RmlC-like_jellyroll"/>
</dbReference>
<dbReference type="EMBL" id="LWQS01000049">
    <property type="protein sequence ID" value="OAN45953.1"/>
    <property type="molecule type" value="Genomic_DNA"/>
</dbReference>
<dbReference type="SUPFAM" id="SSF46785">
    <property type="entry name" value="Winged helix' DNA-binding domain"/>
    <property type="match status" value="1"/>
</dbReference>
<dbReference type="PROSITE" id="PS50042">
    <property type="entry name" value="CNMP_BINDING_3"/>
    <property type="match status" value="1"/>
</dbReference>
<dbReference type="AlphaFoldDB" id="A0A178MBL1"/>
<comment type="caution">
    <text evidence="6">The sequence shown here is derived from an EMBL/GenBank/DDBJ whole genome shotgun (WGS) entry which is preliminary data.</text>
</comment>
<dbReference type="CDD" id="cd00038">
    <property type="entry name" value="CAP_ED"/>
    <property type="match status" value="1"/>
</dbReference>
<evidence type="ECO:0000256" key="3">
    <source>
        <dbReference type="ARBA" id="ARBA00023163"/>
    </source>
</evidence>
<evidence type="ECO:0000313" key="6">
    <source>
        <dbReference type="EMBL" id="OAN45953.1"/>
    </source>
</evidence>
<dbReference type="PANTHER" id="PTHR24567">
    <property type="entry name" value="CRP FAMILY TRANSCRIPTIONAL REGULATORY PROTEIN"/>
    <property type="match status" value="1"/>
</dbReference>
<feature type="domain" description="Cyclic nucleotide-binding" evidence="4">
    <location>
        <begin position="25"/>
        <end position="124"/>
    </location>
</feature>
<dbReference type="InterPro" id="IPR050397">
    <property type="entry name" value="Env_Response_Regulators"/>
</dbReference>
<keyword evidence="1" id="KW-0805">Transcription regulation</keyword>
<dbReference type="PROSITE" id="PS51063">
    <property type="entry name" value="HTH_CRP_2"/>
    <property type="match status" value="1"/>
</dbReference>
<dbReference type="InterPro" id="IPR036390">
    <property type="entry name" value="WH_DNA-bd_sf"/>
</dbReference>
<keyword evidence="7" id="KW-1185">Reference proteome</keyword>
<dbReference type="PANTHER" id="PTHR24567:SF74">
    <property type="entry name" value="HTH-TYPE TRANSCRIPTIONAL REGULATOR ARCR"/>
    <property type="match status" value="1"/>
</dbReference>
<dbReference type="FunFam" id="1.10.10.10:FF:000019">
    <property type="entry name" value="Crp/Fnr family transcriptional regulator"/>
    <property type="match status" value="1"/>
</dbReference>
<dbReference type="InterPro" id="IPR018490">
    <property type="entry name" value="cNMP-bd_dom_sf"/>
</dbReference>
<dbReference type="OrthoDB" id="9812325at2"/>
<dbReference type="Proteomes" id="UP000078287">
    <property type="component" value="Unassembled WGS sequence"/>
</dbReference>
<protein>
    <submittedName>
        <fullName evidence="6">Cyclic nucleotide-binding protein</fullName>
    </submittedName>
</protein>
<dbReference type="SUPFAM" id="SSF51206">
    <property type="entry name" value="cAMP-binding domain-like"/>
    <property type="match status" value="1"/>
</dbReference>
<keyword evidence="3" id="KW-0804">Transcription</keyword>
<evidence type="ECO:0000259" key="5">
    <source>
        <dbReference type="PROSITE" id="PS51063"/>
    </source>
</evidence>
<accession>A0A178MBL1</accession>
<dbReference type="SMART" id="SM00419">
    <property type="entry name" value="HTH_CRP"/>
    <property type="match status" value="1"/>
</dbReference>
<dbReference type="InterPro" id="IPR000595">
    <property type="entry name" value="cNMP-bd_dom"/>
</dbReference>
<dbReference type="GO" id="GO:0003700">
    <property type="term" value="F:DNA-binding transcription factor activity"/>
    <property type="evidence" value="ECO:0007669"/>
    <property type="project" value="TreeGrafter"/>
</dbReference>
<dbReference type="InterPro" id="IPR012318">
    <property type="entry name" value="HTH_CRP"/>
</dbReference>
<feature type="domain" description="HTH crp-type" evidence="5">
    <location>
        <begin position="138"/>
        <end position="210"/>
    </location>
</feature>
<gene>
    <name evidence="6" type="ORF">A6A03_01435</name>
</gene>
<dbReference type="RefSeq" id="WP_066786490.1">
    <property type="nucleotide sequence ID" value="NZ_LWQS01000049.1"/>
</dbReference>
<keyword evidence="2" id="KW-0238">DNA-binding</keyword>
<name>A0A178MBL1_9CHLR</name>
<dbReference type="GO" id="GO:0005829">
    <property type="term" value="C:cytosol"/>
    <property type="evidence" value="ECO:0007669"/>
    <property type="project" value="TreeGrafter"/>
</dbReference>
<sequence length="218" mass="24118">MASRLHEAESFVWHRLAPFGQAQSFRRHSTIYTPAQPAQTLYLLANGQVGLHLASKEGRLLTVRVVENGQVFGLSALERETAYDTFAEALTPVRALAVPRAEALQAIANDGALATAMLELLGQQRLIVSRRIEEVAFKSVPARLASVLLEMSETQPVATPQPARLPRRTHQQLADMINAYRETVTKVINQFRDARLLDVDSSGITLLNPSRLRELAQS</sequence>
<dbReference type="Gene3D" id="2.60.120.10">
    <property type="entry name" value="Jelly Rolls"/>
    <property type="match status" value="1"/>
</dbReference>
<dbReference type="STRING" id="1707952.A6A03_01435"/>
<evidence type="ECO:0000259" key="4">
    <source>
        <dbReference type="PROSITE" id="PS50042"/>
    </source>
</evidence>
<dbReference type="SMART" id="SM00100">
    <property type="entry name" value="cNMP"/>
    <property type="match status" value="1"/>
</dbReference>
<dbReference type="GO" id="GO:0003677">
    <property type="term" value="F:DNA binding"/>
    <property type="evidence" value="ECO:0007669"/>
    <property type="project" value="UniProtKB-KW"/>
</dbReference>
<evidence type="ECO:0000256" key="2">
    <source>
        <dbReference type="ARBA" id="ARBA00023125"/>
    </source>
</evidence>
<reference evidence="6 7" key="1">
    <citation type="submission" date="2016-04" db="EMBL/GenBank/DDBJ databases">
        <title>Chloroflexus islandicus sp. nov., a thermophilic filamentous anoxygenic phototrophic bacterium from geyser Strokkur (Iceland).</title>
        <authorList>
            <person name="Gaisin V.A."/>
            <person name="Kalashnikov A.M."/>
            <person name="Sukhacheva M.V."/>
            <person name="Grouzdev D.S."/>
            <person name="Ivanov T.M."/>
            <person name="Kuznetsov B."/>
            <person name="Gorlenko V.M."/>
        </authorList>
    </citation>
    <scope>NUCLEOTIDE SEQUENCE [LARGE SCALE GENOMIC DNA]</scope>
    <source>
        <strain evidence="7">isl-2</strain>
    </source>
</reference>
<dbReference type="Pfam" id="PF13545">
    <property type="entry name" value="HTH_Crp_2"/>
    <property type="match status" value="1"/>
</dbReference>
<dbReference type="Pfam" id="PF00027">
    <property type="entry name" value="cNMP_binding"/>
    <property type="match status" value="1"/>
</dbReference>
<organism evidence="6 7">
    <name type="scientific">Chloroflexus islandicus</name>
    <dbReference type="NCBI Taxonomy" id="1707952"/>
    <lineage>
        <taxon>Bacteria</taxon>
        <taxon>Bacillati</taxon>
        <taxon>Chloroflexota</taxon>
        <taxon>Chloroflexia</taxon>
        <taxon>Chloroflexales</taxon>
        <taxon>Chloroflexineae</taxon>
        <taxon>Chloroflexaceae</taxon>
        <taxon>Chloroflexus</taxon>
    </lineage>
</organism>
<evidence type="ECO:0000313" key="7">
    <source>
        <dbReference type="Proteomes" id="UP000078287"/>
    </source>
</evidence>